<gene>
    <name evidence="2" type="ORF">GCM10011579_093760</name>
</gene>
<feature type="domain" description="DUF7848" evidence="1">
    <location>
        <begin position="19"/>
        <end position="73"/>
    </location>
</feature>
<proteinExistence type="predicted"/>
<organism evidence="2 3">
    <name type="scientific">Streptomyces albiflavescens</name>
    <dbReference type="NCBI Taxonomy" id="1623582"/>
    <lineage>
        <taxon>Bacteria</taxon>
        <taxon>Bacillati</taxon>
        <taxon>Actinomycetota</taxon>
        <taxon>Actinomycetes</taxon>
        <taxon>Kitasatosporales</taxon>
        <taxon>Streptomycetaceae</taxon>
        <taxon>Streptomyces</taxon>
    </lineage>
</organism>
<reference evidence="2 3" key="1">
    <citation type="journal article" date="2014" name="Int. J. Syst. Evol. Microbiol.">
        <title>Complete genome sequence of Corynebacterium casei LMG S-19264T (=DSM 44701T), isolated from a smear-ripened cheese.</title>
        <authorList>
            <consortium name="US DOE Joint Genome Institute (JGI-PGF)"/>
            <person name="Walter F."/>
            <person name="Albersmeier A."/>
            <person name="Kalinowski J."/>
            <person name="Ruckert C."/>
        </authorList>
    </citation>
    <scope>NUCLEOTIDE SEQUENCE [LARGE SCALE GENOMIC DNA]</scope>
    <source>
        <strain evidence="2 3">CGMCC 4.7111</strain>
    </source>
</reference>
<dbReference type="EMBL" id="BMMM01000030">
    <property type="protein sequence ID" value="GGN94358.1"/>
    <property type="molecule type" value="Genomic_DNA"/>
</dbReference>
<name>A0A917YFA4_9ACTN</name>
<keyword evidence="3" id="KW-1185">Reference proteome</keyword>
<dbReference type="AlphaFoldDB" id="A0A917YFA4"/>
<dbReference type="Pfam" id="PF25232">
    <property type="entry name" value="DUF7848"/>
    <property type="match status" value="1"/>
</dbReference>
<dbReference type="Proteomes" id="UP000600365">
    <property type="component" value="Unassembled WGS sequence"/>
</dbReference>
<dbReference type="InterPro" id="IPR057170">
    <property type="entry name" value="DUF7848"/>
</dbReference>
<evidence type="ECO:0000259" key="1">
    <source>
        <dbReference type="Pfam" id="PF25232"/>
    </source>
</evidence>
<accession>A0A917YFA4</accession>
<comment type="caution">
    <text evidence="2">The sequence shown here is derived from an EMBL/GenBank/DDBJ whole genome shotgun (WGS) entry which is preliminary data.</text>
</comment>
<sequence length="88" mass="10101">MTEALRTFAYPAVSTRATLDDLPVRRWVECASCIEWQDIKDTDGASAWANVHIRRNPTHDRYRLLRQTGWRLVAVSAPEDEPPPEPAR</sequence>
<protein>
    <recommendedName>
        <fullName evidence="1">DUF7848 domain-containing protein</fullName>
    </recommendedName>
</protein>
<evidence type="ECO:0000313" key="3">
    <source>
        <dbReference type="Proteomes" id="UP000600365"/>
    </source>
</evidence>
<evidence type="ECO:0000313" key="2">
    <source>
        <dbReference type="EMBL" id="GGN94358.1"/>
    </source>
</evidence>